<dbReference type="EMBL" id="JACKTI010000078">
    <property type="protein sequence ID" value="MCV7027167.1"/>
    <property type="molecule type" value="Genomic_DNA"/>
</dbReference>
<dbReference type="Proteomes" id="UP001207528">
    <property type="component" value="Unassembled WGS sequence"/>
</dbReference>
<keyword evidence="1" id="KW-0812">Transmembrane</keyword>
<proteinExistence type="predicted"/>
<accession>A0AAW5SUA2</accession>
<evidence type="ECO:0000256" key="1">
    <source>
        <dbReference type="SAM" id="Phobius"/>
    </source>
</evidence>
<reference evidence="3" key="3">
    <citation type="journal article" date="2022" name="BMC Genomics">
        <title>Comparative genome analysis of mycobacteria focusing on tRNA and non-coding RNA.</title>
        <authorList>
            <person name="Behra P.R.K."/>
            <person name="Pettersson B.M.F."/>
            <person name="Ramesh M."/>
            <person name="Das S."/>
            <person name="Dasgupta S."/>
            <person name="Kirsebom L.A."/>
        </authorList>
    </citation>
    <scope>NUCLEOTIDE SEQUENCE</scope>
    <source>
        <strain evidence="3">DSM 44203</strain>
    </source>
</reference>
<sequence length="72" mass="7210">MRERALAPADNPTAEAIATTGLFLIFTAIIALAVSLSSWGASDAPLAAAAGLVAVVSFTASLLCFGKQSADD</sequence>
<evidence type="ECO:0000313" key="5">
    <source>
        <dbReference type="Proteomes" id="UP001207528"/>
    </source>
</evidence>
<organism evidence="3 5">
    <name type="scientific">Mycolicibacterium novocastrense</name>
    <name type="common">Mycobacterium novocastrense</name>
    <dbReference type="NCBI Taxonomy" id="59813"/>
    <lineage>
        <taxon>Bacteria</taxon>
        <taxon>Bacillati</taxon>
        <taxon>Actinomycetota</taxon>
        <taxon>Actinomycetes</taxon>
        <taxon>Mycobacteriales</taxon>
        <taxon>Mycobacteriaceae</taxon>
        <taxon>Mycolicibacterium</taxon>
    </lineage>
</organism>
<comment type="caution">
    <text evidence="3">The sequence shown here is derived from an EMBL/GenBank/DDBJ whole genome shotgun (WGS) entry which is preliminary data.</text>
</comment>
<feature type="transmembrane region" description="Helical" evidence="1">
    <location>
        <begin position="21"/>
        <end position="40"/>
    </location>
</feature>
<dbReference type="AlphaFoldDB" id="A0AAW5SUA2"/>
<evidence type="ECO:0000313" key="3">
    <source>
        <dbReference type="EMBL" id="MCV7027167.1"/>
    </source>
</evidence>
<dbReference type="RefSeq" id="WP_067386431.1">
    <property type="nucleotide sequence ID" value="NZ_BCTA01000002.1"/>
</dbReference>
<evidence type="ECO:0000313" key="2">
    <source>
        <dbReference type="EMBL" id="GAT06944.1"/>
    </source>
</evidence>
<gene>
    <name evidence="3" type="ORF">H7I77_28140</name>
    <name evidence="2" type="ORF">RMCN_0077</name>
</gene>
<keyword evidence="1" id="KW-0472">Membrane</keyword>
<dbReference type="EMBL" id="BCTA01000002">
    <property type="protein sequence ID" value="GAT06944.1"/>
    <property type="molecule type" value="Genomic_DNA"/>
</dbReference>
<feature type="transmembrane region" description="Helical" evidence="1">
    <location>
        <begin position="46"/>
        <end position="66"/>
    </location>
</feature>
<dbReference type="Proteomes" id="UP000069773">
    <property type="component" value="Unassembled WGS sequence"/>
</dbReference>
<reference evidence="2 4" key="1">
    <citation type="journal article" date="2016" name="Genome Announc.">
        <title>Draft Genome Sequences of Five Rapidly Growing Mycobacterium Species, M. thermoresistibile, M. fortuitum subsp. acetamidolyticum, M. canariasense, M. brisbanense, and M. novocastrense.</title>
        <authorList>
            <person name="Katahira K."/>
            <person name="Ogura Y."/>
            <person name="Gotoh Y."/>
            <person name="Hayashi T."/>
        </authorList>
    </citation>
    <scope>NUCLEOTIDE SEQUENCE [LARGE SCALE GENOMIC DNA]</scope>
    <source>
        <strain evidence="2 4">JCM18114</strain>
    </source>
</reference>
<reference evidence="3" key="2">
    <citation type="submission" date="2020-07" db="EMBL/GenBank/DDBJ databases">
        <authorList>
            <person name="Pettersson B.M.F."/>
            <person name="Behra P.R.K."/>
            <person name="Ramesh M."/>
            <person name="Das S."/>
            <person name="Dasgupta S."/>
            <person name="Kirsebom L.A."/>
        </authorList>
    </citation>
    <scope>NUCLEOTIDE SEQUENCE</scope>
    <source>
        <strain evidence="3">DSM 44203</strain>
    </source>
</reference>
<evidence type="ECO:0000313" key="4">
    <source>
        <dbReference type="Proteomes" id="UP000069773"/>
    </source>
</evidence>
<name>A0AAW5SUA2_MYCNV</name>
<protein>
    <submittedName>
        <fullName evidence="3">Uncharacterized protein</fullName>
    </submittedName>
</protein>
<keyword evidence="1" id="KW-1133">Transmembrane helix</keyword>
<keyword evidence="4" id="KW-1185">Reference proteome</keyword>